<dbReference type="PANTHER" id="PTHR47018:SF1">
    <property type="entry name" value="TESMIN_TSO1-LIKE CXC DOMAIN-CONTAINING PROTEIN"/>
    <property type="match status" value="1"/>
</dbReference>
<dbReference type="PANTHER" id="PTHR47018">
    <property type="entry name" value="CXC DOMAIN-CONTAINING PROTEIN-RELATED"/>
    <property type="match status" value="1"/>
</dbReference>
<sequence length="1209" mass="136698">MKLNKRVNDCATTLKDGRLLKILSGGDVVAQELKYHPACLTSLYNRERAYLRNVEQREQSQKQDVYPLAFSELVTYIVETKLSFEGPTIFKLADMVNLYKQRLQQLGMETPDVNCTRLKDKLLAELPELEAHKKGRDVLLAFRKDVGFSLSQASNYTDAMTLAKAATILRRHMLDHKFSFEGTFHEGIENAIPPSLLQFVGMIEHGADIKSQLRFGASKSDLAIAQLLQYNCYTRYKEGASTHRHSKDRETPFPIYMGMSIYAKTRKKLLVNMLHDHGLGISYDRVLEISAQLGDASINRYIEDGVVCPHALRRGLFTITAMDNIDHNPTATTATTSFHGTSISAFQLPTEGNQGEFREPLTLRLGEEKVKKVPELPEFYTNIRPAFFTKKNPSPPRSHGVQTVQDNTLLGPQLALEYAWLEKVSVEEETDGAVNLTWSAHHASQKRSPKVEVSVTSLLPLFRDPAHSVATIRHVMDKVMETVTFLNPGQIPVMTADQPIYALAKQIQWHWPEQYGEDKFIMMFGGLHIELAALRSVGTILQGSGWTWALVEAGVASSGTAESFLSAASITRTRQAHQITACSLYQLMKAAYSDYCTEAADNSEELLSFDAWCDSRKLQSPQFQFWSLVLSMELVILLLIRAFREANFNLYCQALAELIPYFFANNNTKYARWLPIHLKDMLTLKEKHPQLAEEFESGKFVVHKSRRDFSGMAIDQAHEQANAVIKADGGAVGVTEDPSALRRWMIAGPQVSHLVEQYEAASEAKEAVEPTSHHNQTSQAQRVFMENVKKLTQVLKELSNPFQEETRDLLSLDTKDIAHPSVVELLSTHYERGRTSFQQFMEGLQNREVTTFYDPIKKNMVDFFRQEPASTDASKRKVLKEDCQLFSKLFISCQSRECDLQEFFRHENQQFPASLSEGGKLYTSQKSQLAAILESKVTIPDVEPQADTIIIDGSALVNTLLPRTSKTFEDYAILDVLPIVQAYSTKYKRTDIVFDVYKPSSLKGETRLKRGHGAKRRVTNRGRIPSNWRNFLRESDNKTELFRFLADKITQMSTPNLVIVTRDEDAASNRTISLEGIAPCSQEEADTRIFVHARHAVQEGSKVLMVKASDTDILVIALSVLPLIQQFGLLQLWVAFGQGYNLRWFPIHDLYFSIGMEKSKGILFFHAFTGCDVVSGFRGKGKKSAWQTWNKQPAIKQRVTAPPQFFQMC</sequence>
<proteinExistence type="predicted"/>
<dbReference type="eggNOG" id="ENOG502SH4Q">
    <property type="taxonomic scope" value="Eukaryota"/>
</dbReference>
<protein>
    <submittedName>
        <fullName evidence="1">Uncharacterized protein</fullName>
    </submittedName>
</protein>
<organism>
    <name type="scientific">Branchiostoma floridae</name>
    <name type="common">Florida lancelet</name>
    <name type="synonym">Amphioxus</name>
    <dbReference type="NCBI Taxonomy" id="7739"/>
    <lineage>
        <taxon>Eukaryota</taxon>
        <taxon>Metazoa</taxon>
        <taxon>Chordata</taxon>
        <taxon>Cephalochordata</taxon>
        <taxon>Leptocardii</taxon>
        <taxon>Amphioxiformes</taxon>
        <taxon>Branchiostomatidae</taxon>
        <taxon>Branchiostoma</taxon>
    </lineage>
</organism>
<dbReference type="InParanoid" id="C3YAF8"/>
<dbReference type="AlphaFoldDB" id="C3YAF8"/>
<gene>
    <name evidence="1" type="ORF">BRAFLDRAFT_72537</name>
</gene>
<evidence type="ECO:0000313" key="1">
    <source>
        <dbReference type="EMBL" id="EEN62706.1"/>
    </source>
</evidence>
<dbReference type="EMBL" id="GG666494">
    <property type="protein sequence ID" value="EEN62706.1"/>
    <property type="molecule type" value="Genomic_DNA"/>
</dbReference>
<accession>C3YAF8</accession>
<reference evidence="1" key="1">
    <citation type="journal article" date="2008" name="Nature">
        <title>The amphioxus genome and the evolution of the chordate karyotype.</title>
        <authorList>
            <consortium name="US DOE Joint Genome Institute (JGI-PGF)"/>
            <person name="Putnam N.H."/>
            <person name="Butts T."/>
            <person name="Ferrier D.E.K."/>
            <person name="Furlong R.F."/>
            <person name="Hellsten U."/>
            <person name="Kawashima T."/>
            <person name="Robinson-Rechavi M."/>
            <person name="Shoguchi E."/>
            <person name="Terry A."/>
            <person name="Yu J.-K."/>
            <person name="Benito-Gutierrez E.L."/>
            <person name="Dubchak I."/>
            <person name="Garcia-Fernandez J."/>
            <person name="Gibson-Brown J.J."/>
            <person name="Grigoriev I.V."/>
            <person name="Horton A.C."/>
            <person name="de Jong P.J."/>
            <person name="Jurka J."/>
            <person name="Kapitonov V.V."/>
            <person name="Kohara Y."/>
            <person name="Kuroki Y."/>
            <person name="Lindquist E."/>
            <person name="Lucas S."/>
            <person name="Osoegawa K."/>
            <person name="Pennacchio L.A."/>
            <person name="Salamov A.A."/>
            <person name="Satou Y."/>
            <person name="Sauka-Spengler T."/>
            <person name="Schmutz J."/>
            <person name="Shin-I T."/>
            <person name="Toyoda A."/>
            <person name="Bronner-Fraser M."/>
            <person name="Fujiyama A."/>
            <person name="Holland L.Z."/>
            <person name="Holland P.W.H."/>
            <person name="Satoh N."/>
            <person name="Rokhsar D.S."/>
        </authorList>
    </citation>
    <scope>NUCLEOTIDE SEQUENCE [LARGE SCALE GENOMIC DNA]</scope>
    <source>
        <strain evidence="1">S238N-H82</strain>
        <tissue evidence="1">Testes</tissue>
    </source>
</reference>
<name>C3YAF8_BRAFL</name>